<feature type="region of interest" description="Disordered" evidence="1">
    <location>
        <begin position="95"/>
        <end position="188"/>
    </location>
</feature>
<sequence>REYAEKVFRFGQGVLVWCPDPSTLSKLSLRWQPGRWVGRLAGSDENIVICVDGVHYGRSVRQIPEDELPADLQPLLFQRLPWTLSFPGRSFGKLPADEGEKEPKALPPVVAPGGGQRPRGGACTRTTQETRRFQQEEGATPGCRACHSPGGTPHSAACRFRREKWQQQKAGVTAEAGASTTRPLGTAP</sequence>
<feature type="compositionally biased region" description="Basic and acidic residues" evidence="1">
    <location>
        <begin position="95"/>
        <end position="104"/>
    </location>
</feature>
<dbReference type="EMBL" id="CAJNNW010004075">
    <property type="protein sequence ID" value="CAE8646070.1"/>
    <property type="molecule type" value="Genomic_DNA"/>
</dbReference>
<feature type="non-terminal residue" evidence="2">
    <location>
        <position position="1"/>
    </location>
</feature>
<proteinExistence type="predicted"/>
<comment type="caution">
    <text evidence="2">The sequence shown here is derived from an EMBL/GenBank/DDBJ whole genome shotgun (WGS) entry which is preliminary data.</text>
</comment>
<feature type="compositionally biased region" description="Polar residues" evidence="1">
    <location>
        <begin position="178"/>
        <end position="188"/>
    </location>
</feature>
<evidence type="ECO:0000313" key="3">
    <source>
        <dbReference type="Proteomes" id="UP000626109"/>
    </source>
</evidence>
<feature type="non-terminal residue" evidence="2">
    <location>
        <position position="188"/>
    </location>
</feature>
<protein>
    <submittedName>
        <fullName evidence="2">Uncharacterized protein</fullName>
    </submittedName>
</protein>
<name>A0A813I771_POLGL</name>
<gene>
    <name evidence="2" type="ORF">PGLA2088_LOCUS4471</name>
</gene>
<dbReference type="AlphaFoldDB" id="A0A813I771"/>
<evidence type="ECO:0000313" key="2">
    <source>
        <dbReference type="EMBL" id="CAE8646070.1"/>
    </source>
</evidence>
<accession>A0A813I771</accession>
<reference evidence="2" key="1">
    <citation type="submission" date="2021-02" db="EMBL/GenBank/DDBJ databases">
        <authorList>
            <person name="Dougan E. K."/>
            <person name="Rhodes N."/>
            <person name="Thang M."/>
            <person name="Chan C."/>
        </authorList>
    </citation>
    <scope>NUCLEOTIDE SEQUENCE</scope>
</reference>
<dbReference type="Proteomes" id="UP000626109">
    <property type="component" value="Unassembled WGS sequence"/>
</dbReference>
<evidence type="ECO:0000256" key="1">
    <source>
        <dbReference type="SAM" id="MobiDB-lite"/>
    </source>
</evidence>
<organism evidence="2 3">
    <name type="scientific">Polarella glacialis</name>
    <name type="common">Dinoflagellate</name>
    <dbReference type="NCBI Taxonomy" id="89957"/>
    <lineage>
        <taxon>Eukaryota</taxon>
        <taxon>Sar</taxon>
        <taxon>Alveolata</taxon>
        <taxon>Dinophyceae</taxon>
        <taxon>Suessiales</taxon>
        <taxon>Suessiaceae</taxon>
        <taxon>Polarella</taxon>
    </lineage>
</organism>